<accession>A0ABP8JC76</accession>
<dbReference type="InterPro" id="IPR000719">
    <property type="entry name" value="Prot_kinase_dom"/>
</dbReference>
<dbReference type="GO" id="GO:0016301">
    <property type="term" value="F:kinase activity"/>
    <property type="evidence" value="ECO:0007669"/>
    <property type="project" value="UniProtKB-KW"/>
</dbReference>
<dbReference type="PROSITE" id="PS50011">
    <property type="entry name" value="PROTEIN_KINASE_DOM"/>
    <property type="match status" value="1"/>
</dbReference>
<feature type="region of interest" description="Disordered" evidence="10">
    <location>
        <begin position="1"/>
        <end position="135"/>
    </location>
</feature>
<keyword evidence="5" id="KW-0547">Nucleotide-binding</keyword>
<dbReference type="Gene3D" id="1.10.510.10">
    <property type="entry name" value="Transferase(Phosphotransferase) domain 1"/>
    <property type="match status" value="1"/>
</dbReference>
<dbReference type="Gene3D" id="3.30.200.20">
    <property type="entry name" value="Phosphorylase Kinase, domain 1"/>
    <property type="match status" value="1"/>
</dbReference>
<evidence type="ECO:0000256" key="9">
    <source>
        <dbReference type="ARBA" id="ARBA00048679"/>
    </source>
</evidence>
<dbReference type="InterPro" id="IPR011009">
    <property type="entry name" value="Kinase-like_dom_sf"/>
</dbReference>
<evidence type="ECO:0000256" key="8">
    <source>
        <dbReference type="ARBA" id="ARBA00047899"/>
    </source>
</evidence>
<dbReference type="PANTHER" id="PTHR24363">
    <property type="entry name" value="SERINE/THREONINE PROTEIN KINASE"/>
    <property type="match status" value="1"/>
</dbReference>
<evidence type="ECO:0000256" key="4">
    <source>
        <dbReference type="ARBA" id="ARBA00022679"/>
    </source>
</evidence>
<dbReference type="Pfam" id="PF16918">
    <property type="entry name" value="PknG_TPR"/>
    <property type="match status" value="1"/>
</dbReference>
<dbReference type="InterPro" id="IPR031636">
    <property type="entry name" value="PknG_TPR"/>
</dbReference>
<dbReference type="SUPFAM" id="SSF56112">
    <property type="entry name" value="Protein kinase-like (PK-like)"/>
    <property type="match status" value="1"/>
</dbReference>
<evidence type="ECO:0000256" key="5">
    <source>
        <dbReference type="ARBA" id="ARBA00022741"/>
    </source>
</evidence>
<sequence>MVRRDPGARVVAPGGHLHERALMGAQDDRRDDGAQVPDVPTQAAAYVPVWTDATETREPAATESEATGIEAPDETDDGLPPVGTQVTVVAPPEAPQPRPEPRPQPPRPAGPSATRETDRGIATGRTLATNRMASLGMPTTRLSGRRRVGGGLVEVPRIDAVDPSEAIKTNPIVDEGRRFCWNCRKPVGRTEDGASGRLLGNCPHCGARFSFAPALQPGDIVADQYEIQGAIAHGGMGWIYLATDLNVVDRPVVLKGLLNTGDAQAQAVAVAERRFLAEMTHPSIVKIYNFVEHPDPDGTLIGYIVMEYVPGKTLKDILAQTDTQVEVEQAIAYVLEILPALSYLHSLGLAYNDLKPDNIMISEEDVKLIDLGAVAPLGGYGYIYGTPGFQAPEIATTGPTVASDVYTVGRTLAVLVAHIPMKGGRYTDGLPTPAEEPNLARYNSLYRLLVKAIDPMPARRFASAAELTDQLLGVLRECLSTKSGEPRPGLSVVFTPQRSTFGIERILRAVDPDPEFHDDRLVAAEVLAALPIPIANPADPAAGVLALTMRSDPTQILDSLAELRSTMKSTVEIDLAEARAHLELGEVDQAADMLARLADREPHRWQVDWYRGETALMQGRYPEAYDYFEAVTDQTPGEAAPKLAAAVAAEFCFENGESDHAAWLMRARERYELVWRTDRGIVSAAFGAARMRRAAGDVVGTVEVLDQVPSTSRHYTAALCSTVVTLVHGRDLGEVTEDQLREAARRLKTLPKSEWRRLQLRGLVLGVTLGWVQHRNQHGRLDDKPLFLEHDMTERGLRAATEQALRDLAALAERKRQRHALVDLANAIRPRTLW</sequence>
<dbReference type="Pfam" id="PF16919">
    <property type="entry name" value="PknG_rubred"/>
    <property type="match status" value="1"/>
</dbReference>
<keyword evidence="4" id="KW-0808">Transferase</keyword>
<evidence type="ECO:0000256" key="7">
    <source>
        <dbReference type="ARBA" id="ARBA00022840"/>
    </source>
</evidence>
<feature type="compositionally biased region" description="Basic and acidic residues" evidence="10">
    <location>
        <begin position="16"/>
        <end position="33"/>
    </location>
</feature>
<evidence type="ECO:0000256" key="1">
    <source>
        <dbReference type="ARBA" id="ARBA00012513"/>
    </source>
</evidence>
<feature type="domain" description="Protein kinase" evidence="11">
    <location>
        <begin position="225"/>
        <end position="501"/>
    </location>
</feature>
<evidence type="ECO:0000256" key="10">
    <source>
        <dbReference type="SAM" id="MobiDB-lite"/>
    </source>
</evidence>
<evidence type="ECO:0000313" key="13">
    <source>
        <dbReference type="Proteomes" id="UP001500635"/>
    </source>
</evidence>
<dbReference type="SUPFAM" id="SSF48452">
    <property type="entry name" value="TPR-like"/>
    <property type="match status" value="1"/>
</dbReference>
<evidence type="ECO:0000256" key="6">
    <source>
        <dbReference type="ARBA" id="ARBA00022777"/>
    </source>
</evidence>
<dbReference type="InterPro" id="IPR008271">
    <property type="entry name" value="Ser/Thr_kinase_AS"/>
</dbReference>
<dbReference type="Pfam" id="PF00069">
    <property type="entry name" value="Pkinase"/>
    <property type="match status" value="1"/>
</dbReference>
<dbReference type="SMART" id="SM00220">
    <property type="entry name" value="S_TKc"/>
    <property type="match status" value="1"/>
</dbReference>
<keyword evidence="13" id="KW-1185">Reference proteome</keyword>
<evidence type="ECO:0000259" key="11">
    <source>
        <dbReference type="PROSITE" id="PS50011"/>
    </source>
</evidence>
<gene>
    <name evidence="12" type="ORF">GCM10023147_14310</name>
</gene>
<evidence type="ECO:0000256" key="3">
    <source>
        <dbReference type="ARBA" id="ARBA00022527"/>
    </source>
</evidence>
<protein>
    <recommendedName>
        <fullName evidence="2">Serine/threonine-protein kinase PknG</fullName>
        <ecNumber evidence="1">2.7.11.1</ecNumber>
    </recommendedName>
</protein>
<comment type="caution">
    <text evidence="12">The sequence shown here is derived from an EMBL/GenBank/DDBJ whole genome shotgun (WGS) entry which is preliminary data.</text>
</comment>
<dbReference type="Proteomes" id="UP001500635">
    <property type="component" value="Unassembled WGS sequence"/>
</dbReference>
<dbReference type="EC" id="2.7.11.1" evidence="1"/>
<comment type="catalytic activity">
    <reaction evidence="8">
        <text>L-threonyl-[protein] + ATP = O-phospho-L-threonyl-[protein] + ADP + H(+)</text>
        <dbReference type="Rhea" id="RHEA:46608"/>
        <dbReference type="Rhea" id="RHEA-COMP:11060"/>
        <dbReference type="Rhea" id="RHEA-COMP:11605"/>
        <dbReference type="ChEBI" id="CHEBI:15378"/>
        <dbReference type="ChEBI" id="CHEBI:30013"/>
        <dbReference type="ChEBI" id="CHEBI:30616"/>
        <dbReference type="ChEBI" id="CHEBI:61977"/>
        <dbReference type="ChEBI" id="CHEBI:456216"/>
        <dbReference type="EC" id="2.7.11.1"/>
    </reaction>
</comment>
<comment type="catalytic activity">
    <reaction evidence="9">
        <text>L-seryl-[protein] + ATP = O-phospho-L-seryl-[protein] + ADP + H(+)</text>
        <dbReference type="Rhea" id="RHEA:17989"/>
        <dbReference type="Rhea" id="RHEA-COMP:9863"/>
        <dbReference type="Rhea" id="RHEA-COMP:11604"/>
        <dbReference type="ChEBI" id="CHEBI:15378"/>
        <dbReference type="ChEBI" id="CHEBI:29999"/>
        <dbReference type="ChEBI" id="CHEBI:30616"/>
        <dbReference type="ChEBI" id="CHEBI:83421"/>
        <dbReference type="ChEBI" id="CHEBI:456216"/>
        <dbReference type="EC" id="2.7.11.1"/>
    </reaction>
</comment>
<dbReference type="CDD" id="cd14014">
    <property type="entry name" value="STKc_PknB_like"/>
    <property type="match status" value="1"/>
</dbReference>
<keyword evidence="3" id="KW-0723">Serine/threonine-protein kinase</keyword>
<keyword evidence="7" id="KW-0067">ATP-binding</keyword>
<dbReference type="PROSITE" id="PS00108">
    <property type="entry name" value="PROTEIN_KINASE_ST"/>
    <property type="match status" value="1"/>
</dbReference>
<feature type="compositionally biased region" description="Pro residues" evidence="10">
    <location>
        <begin position="92"/>
        <end position="109"/>
    </location>
</feature>
<dbReference type="EMBL" id="BAABFR010000016">
    <property type="protein sequence ID" value="GAA4388585.1"/>
    <property type="molecule type" value="Genomic_DNA"/>
</dbReference>
<evidence type="ECO:0000256" key="2">
    <source>
        <dbReference type="ARBA" id="ARBA00014676"/>
    </source>
</evidence>
<keyword evidence="6 12" id="KW-0418">Kinase</keyword>
<reference evidence="13" key="1">
    <citation type="journal article" date="2019" name="Int. J. Syst. Evol. Microbiol.">
        <title>The Global Catalogue of Microorganisms (GCM) 10K type strain sequencing project: providing services to taxonomists for standard genome sequencing and annotation.</title>
        <authorList>
            <consortium name="The Broad Institute Genomics Platform"/>
            <consortium name="The Broad Institute Genome Sequencing Center for Infectious Disease"/>
            <person name="Wu L."/>
            <person name="Ma J."/>
        </authorList>
    </citation>
    <scope>NUCLEOTIDE SEQUENCE [LARGE SCALE GENOMIC DNA]</scope>
    <source>
        <strain evidence="13">JCM 17688</strain>
    </source>
</reference>
<dbReference type="PANTHER" id="PTHR24363:SF0">
    <property type="entry name" value="SERINE_THREONINE KINASE LIKE DOMAIN CONTAINING 1"/>
    <property type="match status" value="1"/>
</dbReference>
<evidence type="ECO:0000313" key="12">
    <source>
        <dbReference type="EMBL" id="GAA4388585.1"/>
    </source>
</evidence>
<dbReference type="InterPro" id="IPR031634">
    <property type="entry name" value="PknG_rubred"/>
</dbReference>
<dbReference type="Gene3D" id="1.25.40.10">
    <property type="entry name" value="Tetratricopeptide repeat domain"/>
    <property type="match status" value="2"/>
</dbReference>
<proteinExistence type="predicted"/>
<name>A0ABP8JC76_9ACTN</name>
<organism evidence="12 13">
    <name type="scientific">Tsukamurella soli</name>
    <dbReference type="NCBI Taxonomy" id="644556"/>
    <lineage>
        <taxon>Bacteria</taxon>
        <taxon>Bacillati</taxon>
        <taxon>Actinomycetota</taxon>
        <taxon>Actinomycetes</taxon>
        <taxon>Mycobacteriales</taxon>
        <taxon>Tsukamurellaceae</taxon>
        <taxon>Tsukamurella</taxon>
    </lineage>
</organism>
<dbReference type="InterPro" id="IPR011990">
    <property type="entry name" value="TPR-like_helical_dom_sf"/>
</dbReference>